<dbReference type="RefSeq" id="WP_100278254.1">
    <property type="nucleotide sequence ID" value="NZ_CP018799.1"/>
</dbReference>
<gene>
    <name evidence="7" type="ORF">Ga0123461_2087</name>
</gene>
<feature type="transmembrane region" description="Helical" evidence="6">
    <location>
        <begin position="6"/>
        <end position="23"/>
    </location>
</feature>
<evidence type="ECO:0000256" key="3">
    <source>
        <dbReference type="ARBA" id="ARBA00022692"/>
    </source>
</evidence>
<protein>
    <submittedName>
        <fullName evidence="7">High-affinity iron transporter</fullName>
    </submittedName>
</protein>
<keyword evidence="8" id="KW-1185">Reference proteome</keyword>
<dbReference type="Pfam" id="PF03239">
    <property type="entry name" value="FTR1"/>
    <property type="match status" value="1"/>
</dbReference>
<feature type="transmembrane region" description="Helical" evidence="6">
    <location>
        <begin position="183"/>
        <end position="208"/>
    </location>
</feature>
<evidence type="ECO:0000256" key="1">
    <source>
        <dbReference type="ARBA" id="ARBA00004141"/>
    </source>
</evidence>
<keyword evidence="5 6" id="KW-0472">Membrane</keyword>
<reference evidence="7 8" key="1">
    <citation type="submission" date="2016-12" db="EMBL/GenBank/DDBJ databases">
        <title>Isolation and genomic insights into novel planktonic Zetaproteobacteria from stratified waters of the Chesapeake Bay.</title>
        <authorList>
            <person name="McAllister S.M."/>
            <person name="Kato S."/>
            <person name="Chan C.S."/>
            <person name="Chiu B.K."/>
            <person name="Field E.K."/>
        </authorList>
    </citation>
    <scope>NUCLEOTIDE SEQUENCE [LARGE SCALE GENOMIC DNA]</scope>
    <source>
        <strain evidence="7 8">CP-5</strain>
    </source>
</reference>
<keyword evidence="4 6" id="KW-1133">Transmembrane helix</keyword>
<name>A0A2K8KZX0_MARES</name>
<dbReference type="InterPro" id="IPR004923">
    <property type="entry name" value="FTR1/Fip1/EfeU"/>
</dbReference>
<feature type="transmembrane region" description="Helical" evidence="6">
    <location>
        <begin position="67"/>
        <end position="88"/>
    </location>
</feature>
<comment type="subcellular location">
    <subcellularLocation>
        <location evidence="1">Membrane</location>
        <topology evidence="1">Multi-pass membrane protein</topology>
    </subcellularLocation>
</comment>
<feature type="transmembrane region" description="Helical" evidence="6">
    <location>
        <begin position="35"/>
        <end position="55"/>
    </location>
</feature>
<comment type="similarity">
    <text evidence="2">Belongs to the oxidase-dependent Fe transporter (OFeT) (TC 9.A.10.1) family.</text>
</comment>
<proteinExistence type="inferred from homology"/>
<dbReference type="OrthoDB" id="5294331at2"/>
<evidence type="ECO:0000313" key="7">
    <source>
        <dbReference type="EMBL" id="ATX80493.1"/>
    </source>
</evidence>
<evidence type="ECO:0000256" key="5">
    <source>
        <dbReference type="ARBA" id="ARBA00023136"/>
    </source>
</evidence>
<evidence type="ECO:0000256" key="2">
    <source>
        <dbReference type="ARBA" id="ARBA00008333"/>
    </source>
</evidence>
<dbReference type="GO" id="GO:0015093">
    <property type="term" value="F:ferrous iron transmembrane transporter activity"/>
    <property type="evidence" value="ECO:0007669"/>
    <property type="project" value="TreeGrafter"/>
</dbReference>
<keyword evidence="3 6" id="KW-0812">Transmembrane</keyword>
<dbReference type="PANTHER" id="PTHR31632">
    <property type="entry name" value="IRON TRANSPORTER FTH1"/>
    <property type="match status" value="1"/>
</dbReference>
<dbReference type="AlphaFoldDB" id="A0A2K8KZX0"/>
<evidence type="ECO:0000256" key="6">
    <source>
        <dbReference type="SAM" id="Phobius"/>
    </source>
</evidence>
<evidence type="ECO:0000313" key="8">
    <source>
        <dbReference type="Proteomes" id="UP000231701"/>
    </source>
</evidence>
<dbReference type="Proteomes" id="UP000231701">
    <property type="component" value="Chromosome"/>
</dbReference>
<dbReference type="KEGG" id="maes:Ga0123461_2087"/>
<feature type="transmembrane region" description="Helical" evidence="6">
    <location>
        <begin position="146"/>
        <end position="171"/>
    </location>
</feature>
<organism evidence="7 8">
    <name type="scientific">Mariprofundus aestuarium</name>
    <dbReference type="NCBI Taxonomy" id="1921086"/>
    <lineage>
        <taxon>Bacteria</taxon>
        <taxon>Pseudomonadati</taxon>
        <taxon>Pseudomonadota</taxon>
        <taxon>Candidatius Mariprofundia</taxon>
        <taxon>Mariprofundales</taxon>
        <taxon>Mariprofundaceae</taxon>
        <taxon>Mariprofundus</taxon>
    </lineage>
</organism>
<accession>A0A2K8KZX0</accession>
<evidence type="ECO:0000256" key="4">
    <source>
        <dbReference type="ARBA" id="ARBA00022989"/>
    </source>
</evidence>
<dbReference type="PANTHER" id="PTHR31632:SF2">
    <property type="entry name" value="PLASMA MEMBRANE IRON PERMEASE"/>
    <property type="match status" value="1"/>
</dbReference>
<dbReference type="GO" id="GO:0033573">
    <property type="term" value="C:high-affinity iron permease complex"/>
    <property type="evidence" value="ECO:0007669"/>
    <property type="project" value="InterPro"/>
</dbReference>
<dbReference type="EMBL" id="CP018799">
    <property type="protein sequence ID" value="ATX80493.1"/>
    <property type="molecule type" value="Genomic_DNA"/>
</dbReference>
<feature type="transmembrane region" description="Helical" evidence="6">
    <location>
        <begin position="243"/>
        <end position="260"/>
    </location>
</feature>
<sequence>MIASLVIVFREMLEMVLVVGVLMAATQGVPGSRKWIGIGVFGGLMGAGFFGLFMEQMEASFEGEGEFIFNAVILLLASLLIAWTVFWMSSHGREMSQRMRLAGVSVKGGELPYAALAVVALSAVMREGSEAVFFLFGAAQSIHEDGWSMLIGGLMGAGSALVIGSLVYLGLVRIPVKQLFSVAGWLLMLLAAGMASQATWNLVVIGWLPALVDPLWNSSSILSSSSMYGELLHVLVGYDDQPSALQVIVFAVSLMVMVTLKQRLQPQKMETVRA</sequence>